<keyword evidence="3" id="KW-1185">Reference proteome</keyword>
<dbReference type="InterPro" id="IPR017734">
    <property type="entry name" value="T6SS_SciN"/>
</dbReference>
<comment type="caution">
    <text evidence="2">The sequence shown here is derived from an EMBL/GenBank/DDBJ whole genome shotgun (WGS) entry which is preliminary data.</text>
</comment>
<evidence type="ECO:0000313" key="2">
    <source>
        <dbReference type="EMBL" id="MYL26019.1"/>
    </source>
</evidence>
<feature type="signal peptide" evidence="1">
    <location>
        <begin position="1"/>
        <end position="19"/>
    </location>
</feature>
<name>A0A9X4YA72_9GAMM</name>
<gene>
    <name evidence="2" type="primary">tssJ</name>
    <name evidence="2" type="ORF">GLW01_04345</name>
</gene>
<dbReference type="Pfam" id="PF12790">
    <property type="entry name" value="T6SS-SciN"/>
    <property type="match status" value="1"/>
</dbReference>
<accession>A0A9X4YA72</accession>
<dbReference type="PANTHER" id="PTHR37625">
    <property type="entry name" value="OUTER MEMBRANE LIPOPROTEIN-RELATED"/>
    <property type="match status" value="1"/>
</dbReference>
<dbReference type="RefSeq" id="WP_151440070.1">
    <property type="nucleotide sequence ID" value="NZ_WMEX01000002.1"/>
</dbReference>
<dbReference type="OrthoDB" id="7066769at2"/>
<dbReference type="Proteomes" id="UP000460751">
    <property type="component" value="Unassembled WGS sequence"/>
</dbReference>
<dbReference type="Gene3D" id="2.60.40.4150">
    <property type="entry name" value="Type VI secretion system, lipoprotein SciN"/>
    <property type="match status" value="1"/>
</dbReference>
<evidence type="ECO:0000313" key="3">
    <source>
        <dbReference type="Proteomes" id="UP000460751"/>
    </source>
</evidence>
<feature type="chain" id="PRO_5040729831" evidence="1">
    <location>
        <begin position="20"/>
        <end position="147"/>
    </location>
</feature>
<dbReference type="InterPro" id="IPR038706">
    <property type="entry name" value="Type_VI_SciN-like_sf"/>
</dbReference>
<evidence type="ECO:0000256" key="1">
    <source>
        <dbReference type="SAM" id="SignalP"/>
    </source>
</evidence>
<dbReference type="EMBL" id="WMEX01000002">
    <property type="protein sequence ID" value="MYL26019.1"/>
    <property type="molecule type" value="Genomic_DNA"/>
</dbReference>
<proteinExistence type="predicted"/>
<dbReference type="AlphaFoldDB" id="A0A9X4YA72"/>
<dbReference type="PROSITE" id="PS51257">
    <property type="entry name" value="PROKAR_LIPOPROTEIN"/>
    <property type="match status" value="1"/>
</dbReference>
<organism evidence="2 3">
    <name type="scientific">Vreelandella halophila</name>
    <dbReference type="NCBI Taxonomy" id="86177"/>
    <lineage>
        <taxon>Bacteria</taxon>
        <taxon>Pseudomonadati</taxon>
        <taxon>Pseudomonadota</taxon>
        <taxon>Gammaproteobacteria</taxon>
        <taxon>Oceanospirillales</taxon>
        <taxon>Halomonadaceae</taxon>
        <taxon>Vreelandella</taxon>
    </lineage>
</organism>
<dbReference type="PANTHER" id="PTHR37625:SF4">
    <property type="entry name" value="OUTER MEMBRANE LIPOPROTEIN"/>
    <property type="match status" value="1"/>
</dbReference>
<protein>
    <submittedName>
        <fullName evidence="2">Type VI secretion system lipoprotein TssJ</fullName>
    </submittedName>
</protein>
<dbReference type="NCBIfam" id="TIGR03352">
    <property type="entry name" value="VI_chp_3"/>
    <property type="match status" value="1"/>
</dbReference>
<sequence>MRSGLILAMVLMLGGCAFFHPVADVRVTAGESVNPDSGERPSPVLLRVYELRSRDAFRDAGFDALHDDPEAALGEDLVGMEETMLRPGGSWQTERALQEGTRYLGVTAAFRNIDDARWRVTRPTDGIFFVPGIDLRVDGVEIRDRDD</sequence>
<keyword evidence="2" id="KW-0449">Lipoprotein</keyword>
<reference evidence="2 3" key="1">
    <citation type="submission" date="2019-11" db="EMBL/GenBank/DDBJ databases">
        <title>Genome sequences of 17 halophilic strains isolated from different environments.</title>
        <authorList>
            <person name="Furrow R.E."/>
        </authorList>
    </citation>
    <scope>NUCLEOTIDE SEQUENCE [LARGE SCALE GENOMIC DNA]</scope>
    <source>
        <strain evidence="2 3">22507_15_FS</strain>
    </source>
</reference>
<keyword evidence="1" id="KW-0732">Signal</keyword>